<dbReference type="SUPFAM" id="SSF54184">
    <property type="entry name" value="Penicillin-binding protein 2x (pbp-2x), c-terminal domain"/>
    <property type="match status" value="1"/>
</dbReference>
<dbReference type="EMBL" id="JACMSE010000001">
    <property type="protein sequence ID" value="MBC2888146.1"/>
    <property type="molecule type" value="Genomic_DNA"/>
</dbReference>
<feature type="domain" description="PASTA" evidence="3">
    <location>
        <begin position="53"/>
        <end position="120"/>
    </location>
</feature>
<evidence type="ECO:0000313" key="4">
    <source>
        <dbReference type="EMBL" id="MBC2888146.1"/>
    </source>
</evidence>
<keyword evidence="5" id="KW-1185">Reference proteome</keyword>
<organism evidence="4 5">
    <name type="scientific">Gordonibacter massiliensis</name>
    <name type="common">ex Traore et al. 2017</name>
    <dbReference type="NCBI Taxonomy" id="1841863"/>
    <lineage>
        <taxon>Bacteria</taxon>
        <taxon>Bacillati</taxon>
        <taxon>Actinomycetota</taxon>
        <taxon>Coriobacteriia</taxon>
        <taxon>Eggerthellales</taxon>
        <taxon>Eggerthellaceae</taxon>
        <taxon>Gordonibacter</taxon>
    </lineage>
</organism>
<feature type="region of interest" description="Disordered" evidence="1">
    <location>
        <begin position="41"/>
        <end position="60"/>
    </location>
</feature>
<reference evidence="4 5" key="1">
    <citation type="submission" date="2020-08" db="EMBL/GenBank/DDBJ databases">
        <authorList>
            <person name="Liu C."/>
            <person name="Sun Q."/>
        </authorList>
    </citation>
    <scope>NUCLEOTIDE SEQUENCE [LARGE SCALE GENOMIC DNA]</scope>
    <source>
        <strain evidence="4 5">N22</strain>
    </source>
</reference>
<dbReference type="CDD" id="cd06577">
    <property type="entry name" value="PASTA_pknB"/>
    <property type="match status" value="3"/>
</dbReference>
<dbReference type="InterPro" id="IPR005543">
    <property type="entry name" value="PASTA_dom"/>
</dbReference>
<feature type="domain" description="PASTA" evidence="3">
    <location>
        <begin position="265"/>
        <end position="326"/>
    </location>
</feature>
<keyword evidence="2" id="KW-0732">Signal</keyword>
<protein>
    <submittedName>
        <fullName evidence="4">PASTA domain-containing protein</fullName>
    </submittedName>
</protein>
<dbReference type="Gene3D" id="3.30.10.20">
    <property type="match status" value="4"/>
</dbReference>
<name>A0A842JBE0_9ACTN</name>
<comment type="caution">
    <text evidence="4">The sequence shown here is derived from an EMBL/GenBank/DDBJ whole genome shotgun (WGS) entry which is preliminary data.</text>
</comment>
<sequence length="334" mass="34090">MLTVNKAMHSPKRGWLVAACAALLACGLLVGLVGCSCGSDQNQGGKQETEKKAEDTKTPPNVVGMTKDDAARVIADAGFKVGTVTEEESDKVAIGMVVSQKPGSGTEAKSGSTIDYVVSKGVKKTPAQVAVPNLVGMTQTQAEDALAKAKLVSKAEDPVYADGVEPGKIFKQSVAPDTKVEEGTAVSFVAALGKEVVAVPNVANMAKDAAIKTLTSASFNVDIVEMYSSSVAAGNVIGQNPNPKIQCVKGTTVTLSISKGAAPAPKEQVAMPDFMTLSVEQAEAVCSNAGLKCAFTGADSGTVVAQSIVAGTKVDRGTTVTLTIEELPTLATEG</sequence>
<accession>A0A842JBE0</accession>
<dbReference type="Pfam" id="PF03793">
    <property type="entry name" value="PASTA"/>
    <property type="match status" value="4"/>
</dbReference>
<dbReference type="PROSITE" id="PS51178">
    <property type="entry name" value="PASTA"/>
    <property type="match status" value="4"/>
</dbReference>
<feature type="domain" description="PASTA" evidence="3">
    <location>
        <begin position="125"/>
        <end position="192"/>
    </location>
</feature>
<dbReference type="PROSITE" id="PS51257">
    <property type="entry name" value="PROKAR_LIPOPROTEIN"/>
    <property type="match status" value="1"/>
</dbReference>
<dbReference type="CDD" id="cd06575">
    <property type="entry name" value="PASTA_Pbp2x-like_2"/>
    <property type="match status" value="1"/>
</dbReference>
<evidence type="ECO:0000256" key="2">
    <source>
        <dbReference type="SAM" id="SignalP"/>
    </source>
</evidence>
<feature type="compositionally biased region" description="Basic and acidic residues" evidence="1">
    <location>
        <begin position="47"/>
        <end position="57"/>
    </location>
</feature>
<dbReference type="Proteomes" id="UP000587396">
    <property type="component" value="Unassembled WGS sequence"/>
</dbReference>
<evidence type="ECO:0000313" key="5">
    <source>
        <dbReference type="Proteomes" id="UP000587396"/>
    </source>
</evidence>
<evidence type="ECO:0000256" key="1">
    <source>
        <dbReference type="SAM" id="MobiDB-lite"/>
    </source>
</evidence>
<feature type="signal peptide" evidence="2">
    <location>
        <begin position="1"/>
        <end position="30"/>
    </location>
</feature>
<dbReference type="RefSeq" id="WP_185904125.1">
    <property type="nucleotide sequence ID" value="NZ_JACMSE010000001.1"/>
</dbReference>
<dbReference type="SMART" id="SM00740">
    <property type="entry name" value="PASTA"/>
    <property type="match status" value="4"/>
</dbReference>
<evidence type="ECO:0000259" key="3">
    <source>
        <dbReference type="PROSITE" id="PS51178"/>
    </source>
</evidence>
<feature type="chain" id="PRO_5038735025" evidence="2">
    <location>
        <begin position="31"/>
        <end position="334"/>
    </location>
</feature>
<dbReference type="AlphaFoldDB" id="A0A842JBE0"/>
<feature type="domain" description="PASTA" evidence="3">
    <location>
        <begin position="193"/>
        <end position="259"/>
    </location>
</feature>
<gene>
    <name evidence="4" type="ORF">H7313_02100</name>
</gene>
<proteinExistence type="predicted"/>